<dbReference type="PROSITE" id="PS51387">
    <property type="entry name" value="FAD_PCMH"/>
    <property type="match status" value="1"/>
</dbReference>
<dbReference type="GO" id="GO:0003824">
    <property type="term" value="F:catalytic activity"/>
    <property type="evidence" value="ECO:0007669"/>
    <property type="project" value="InterPro"/>
</dbReference>
<evidence type="ECO:0000313" key="4">
    <source>
        <dbReference type="EMBL" id="TQN31044.1"/>
    </source>
</evidence>
<dbReference type="AlphaFoldDB" id="A0A543NGX7"/>
<dbReference type="SUPFAM" id="SSF56176">
    <property type="entry name" value="FAD-binding/transporter-associated domain-like"/>
    <property type="match status" value="1"/>
</dbReference>
<reference evidence="4 5" key="1">
    <citation type="submission" date="2019-06" db="EMBL/GenBank/DDBJ databases">
        <title>Sequencing the genomes of 1000 actinobacteria strains.</title>
        <authorList>
            <person name="Klenk H.-P."/>
        </authorList>
    </citation>
    <scope>NUCLEOTIDE SEQUENCE [LARGE SCALE GENOMIC DNA]</scope>
    <source>
        <strain evidence="4 5">DSM 45015</strain>
    </source>
</reference>
<name>A0A543NGX7_9ACTN</name>
<dbReference type="PANTHER" id="PTHR11748">
    <property type="entry name" value="D-LACTATE DEHYDROGENASE"/>
    <property type="match status" value="1"/>
</dbReference>
<proteinExistence type="predicted"/>
<evidence type="ECO:0000256" key="1">
    <source>
        <dbReference type="ARBA" id="ARBA00022630"/>
    </source>
</evidence>
<dbReference type="SUPFAM" id="SSF55103">
    <property type="entry name" value="FAD-linked oxidases, C-terminal domain"/>
    <property type="match status" value="1"/>
</dbReference>
<dbReference type="InterPro" id="IPR006094">
    <property type="entry name" value="Oxid_FAD_bind_N"/>
</dbReference>
<organism evidence="4 5">
    <name type="scientific">Haloactinospora alba</name>
    <dbReference type="NCBI Taxonomy" id="405555"/>
    <lineage>
        <taxon>Bacteria</taxon>
        <taxon>Bacillati</taxon>
        <taxon>Actinomycetota</taxon>
        <taxon>Actinomycetes</taxon>
        <taxon>Streptosporangiales</taxon>
        <taxon>Nocardiopsidaceae</taxon>
        <taxon>Haloactinospora</taxon>
    </lineage>
</organism>
<keyword evidence="1" id="KW-0285">Flavoprotein</keyword>
<dbReference type="Proteomes" id="UP000317422">
    <property type="component" value="Unassembled WGS sequence"/>
</dbReference>
<dbReference type="InterPro" id="IPR016164">
    <property type="entry name" value="FAD-linked_Oxase-like_C"/>
</dbReference>
<evidence type="ECO:0000313" key="5">
    <source>
        <dbReference type="Proteomes" id="UP000317422"/>
    </source>
</evidence>
<dbReference type="EMBL" id="VFQC01000001">
    <property type="protein sequence ID" value="TQN31044.1"/>
    <property type="molecule type" value="Genomic_DNA"/>
</dbReference>
<dbReference type="InterPro" id="IPR016169">
    <property type="entry name" value="FAD-bd_PCMH_sub2"/>
</dbReference>
<comment type="caution">
    <text evidence="4">The sequence shown here is derived from an EMBL/GenBank/DDBJ whole genome shotgun (WGS) entry which is preliminary data.</text>
</comment>
<accession>A0A543NGX7</accession>
<sequence length="416" mass="42433">METRPRTERITAELEADGVRVRPAGATDTAGTAAASHVCTPPDAEAAASLLATAQRHDLSVVARGNASKIDWGYPPRRCDLIVDTTALTGISHASGDLIVQAGAGTPVAELQEELARAGQRLTVDTAIPDSTVGGLVAAGVSGPRRMLHGPVRDLIIGMTTVRSDGVLTSSGGTVVKNVAGYDLGKLHTGALGTLGLLTSVTFRLHPLPPASRLITAERVAPAHLRSLLADIRACQAVPAAVELDWPAGAPPGLHVLVEGSSGGIDSRAADIAGLMDGSTVTDELPEWWGRLPGSPKDTVLKTTVPLSEAPAAAAALRDAGRDAGLDVGVRGSAGAGVLYAALPGTADPATAASVLSRARDSLPDGALTVLRASPELLEHGVDLWGDVSGLELMRAVKDRLDPCHTLAPGRFAGGI</sequence>
<keyword evidence="5" id="KW-1185">Reference proteome</keyword>
<protein>
    <submittedName>
        <fullName evidence="4">Glycolate oxidase FAD binding subunit</fullName>
    </submittedName>
</protein>
<evidence type="ECO:0000256" key="2">
    <source>
        <dbReference type="ARBA" id="ARBA00022827"/>
    </source>
</evidence>
<dbReference type="GO" id="GO:0071949">
    <property type="term" value="F:FAD binding"/>
    <property type="evidence" value="ECO:0007669"/>
    <property type="project" value="InterPro"/>
</dbReference>
<dbReference type="Pfam" id="PF01565">
    <property type="entry name" value="FAD_binding_4"/>
    <property type="match status" value="1"/>
</dbReference>
<dbReference type="InterPro" id="IPR036318">
    <property type="entry name" value="FAD-bd_PCMH-like_sf"/>
</dbReference>
<gene>
    <name evidence="4" type="ORF">FHX37_0933</name>
</gene>
<evidence type="ECO:0000259" key="3">
    <source>
        <dbReference type="PROSITE" id="PS51387"/>
    </source>
</evidence>
<keyword evidence="2" id="KW-0274">FAD</keyword>
<dbReference type="Gene3D" id="3.30.465.10">
    <property type="match status" value="1"/>
</dbReference>
<feature type="domain" description="FAD-binding PCMH-type" evidence="3">
    <location>
        <begin position="29"/>
        <end position="208"/>
    </location>
</feature>
<dbReference type="OrthoDB" id="9811557at2"/>
<dbReference type="RefSeq" id="WP_141922315.1">
    <property type="nucleotide sequence ID" value="NZ_VFQC01000001.1"/>
</dbReference>
<dbReference type="InterPro" id="IPR016166">
    <property type="entry name" value="FAD-bd_PCMH"/>
</dbReference>
<dbReference type="PANTHER" id="PTHR11748:SF103">
    <property type="entry name" value="GLYCOLATE OXIDASE SUBUNIT GLCE"/>
    <property type="match status" value="1"/>
</dbReference>